<proteinExistence type="predicted"/>
<reference evidence="1" key="1">
    <citation type="submission" date="2020-11" db="EMBL/GenBank/DDBJ databases">
        <authorList>
            <person name="Tran Van P."/>
        </authorList>
    </citation>
    <scope>NUCLEOTIDE SEQUENCE</scope>
</reference>
<protein>
    <submittedName>
        <fullName evidence="1">Uncharacterized protein</fullName>
    </submittedName>
</protein>
<sequence length="71" mass="8334">MNLFSNYRSNMRLLLRDAAIWKTCWNNNVETFCSNSLHMHDKVRCSTWTGLLCCLSCVLGLIQSYKSEFHK</sequence>
<accession>A0A7R9K4P9</accession>
<dbReference type="EMBL" id="OE843478">
    <property type="protein sequence ID" value="CAD7603226.1"/>
    <property type="molecule type" value="Genomic_DNA"/>
</dbReference>
<evidence type="ECO:0000313" key="1">
    <source>
        <dbReference type="EMBL" id="CAD7603226.1"/>
    </source>
</evidence>
<name>A0A7R9K4P9_TIMGE</name>
<gene>
    <name evidence="1" type="ORF">TGEB3V08_LOCUS8675</name>
</gene>
<organism evidence="1">
    <name type="scientific">Timema genevievae</name>
    <name type="common">Walking stick</name>
    <dbReference type="NCBI Taxonomy" id="629358"/>
    <lineage>
        <taxon>Eukaryota</taxon>
        <taxon>Metazoa</taxon>
        <taxon>Ecdysozoa</taxon>
        <taxon>Arthropoda</taxon>
        <taxon>Hexapoda</taxon>
        <taxon>Insecta</taxon>
        <taxon>Pterygota</taxon>
        <taxon>Neoptera</taxon>
        <taxon>Polyneoptera</taxon>
        <taxon>Phasmatodea</taxon>
        <taxon>Timematodea</taxon>
        <taxon>Timematoidea</taxon>
        <taxon>Timematidae</taxon>
        <taxon>Timema</taxon>
    </lineage>
</organism>
<dbReference type="AlphaFoldDB" id="A0A7R9K4P9"/>